<comment type="caution">
    <text evidence="1">The sequence shown here is derived from an EMBL/GenBank/DDBJ whole genome shotgun (WGS) entry which is preliminary data.</text>
</comment>
<proteinExistence type="predicted"/>
<evidence type="ECO:0000313" key="2">
    <source>
        <dbReference type="Proteomes" id="UP000294530"/>
    </source>
</evidence>
<protein>
    <submittedName>
        <fullName evidence="1">Uncharacterized protein</fullName>
    </submittedName>
</protein>
<dbReference type="RefSeq" id="XP_067823675.1">
    <property type="nucleotide sequence ID" value="XM_067964302.1"/>
</dbReference>
<dbReference type="AlphaFoldDB" id="A0A976ILQ9"/>
<keyword evidence="2" id="KW-1185">Reference proteome</keyword>
<organism evidence="1 2">
    <name type="scientific">Bremia lactucae</name>
    <name type="common">Lettuce downy mildew</name>
    <dbReference type="NCBI Taxonomy" id="4779"/>
    <lineage>
        <taxon>Eukaryota</taxon>
        <taxon>Sar</taxon>
        <taxon>Stramenopiles</taxon>
        <taxon>Oomycota</taxon>
        <taxon>Peronosporomycetes</taxon>
        <taxon>Peronosporales</taxon>
        <taxon>Peronosporaceae</taxon>
        <taxon>Bremia</taxon>
    </lineage>
</organism>
<gene>
    <name evidence="1" type="ORF">CCR75_006232</name>
</gene>
<dbReference type="Proteomes" id="UP000294530">
    <property type="component" value="Unassembled WGS sequence"/>
</dbReference>
<reference evidence="1 2" key="1">
    <citation type="journal article" date="2021" name="Genome Biol.">
        <title>AFLAP: assembly-free linkage analysis pipeline using k-mers from genome sequencing data.</title>
        <authorList>
            <person name="Fletcher K."/>
            <person name="Zhang L."/>
            <person name="Gil J."/>
            <person name="Han R."/>
            <person name="Cavanaugh K."/>
            <person name="Michelmore R."/>
        </authorList>
    </citation>
    <scope>NUCLEOTIDE SEQUENCE [LARGE SCALE GENOMIC DNA]</scope>
    <source>
        <strain evidence="1 2">SF5</strain>
    </source>
</reference>
<name>A0A976ILQ9_BRELC</name>
<accession>A0A976ILQ9</accession>
<dbReference type="KEGG" id="blac:94349973"/>
<sequence length="135" mass="15264">MSSTKVDDRTLVVSVATVGLISLLECAAGSKSGRRDNASVTTLNRPGLYSTEKLYSATKDSHIAIFARGVGYLRPCMVRINDERFIYEKMDHKFSRCIFHGKEFLVMYWVIAFSWLQLTRLVTDNALRAVCIVLH</sequence>
<dbReference type="EMBL" id="SHOA02000011">
    <property type="protein sequence ID" value="TDH74177.1"/>
    <property type="molecule type" value="Genomic_DNA"/>
</dbReference>
<dbReference type="GeneID" id="94349973"/>
<evidence type="ECO:0000313" key="1">
    <source>
        <dbReference type="EMBL" id="TDH74177.1"/>
    </source>
</evidence>